<feature type="compositionally biased region" description="Basic residues" evidence="1">
    <location>
        <begin position="215"/>
        <end position="224"/>
    </location>
</feature>
<name>A0ABS5WXW5_9RHOB</name>
<evidence type="ECO:0000256" key="1">
    <source>
        <dbReference type="SAM" id="MobiDB-lite"/>
    </source>
</evidence>
<dbReference type="EMBL" id="JAHHDY010000026">
    <property type="protein sequence ID" value="MBT3143474.1"/>
    <property type="molecule type" value="Genomic_DNA"/>
</dbReference>
<organism evidence="3 4">
    <name type="scientific">Falsiruegeria litorea</name>
    <dbReference type="NCBI Taxonomy" id="1280831"/>
    <lineage>
        <taxon>Bacteria</taxon>
        <taxon>Pseudomonadati</taxon>
        <taxon>Pseudomonadota</taxon>
        <taxon>Alphaproteobacteria</taxon>
        <taxon>Rhodobacterales</taxon>
        <taxon>Roseobacteraceae</taxon>
        <taxon>Falsiruegeria</taxon>
    </lineage>
</organism>
<dbReference type="Pfam" id="PF19263">
    <property type="entry name" value="DUF5906"/>
    <property type="match status" value="1"/>
</dbReference>
<proteinExistence type="predicted"/>
<dbReference type="InterPro" id="IPR045455">
    <property type="entry name" value="NrS-1_pol-like_helicase"/>
</dbReference>
<dbReference type="InterPro" id="IPR027417">
    <property type="entry name" value="P-loop_NTPase"/>
</dbReference>
<dbReference type="Proteomes" id="UP000763802">
    <property type="component" value="Unassembled WGS sequence"/>
</dbReference>
<comment type="caution">
    <text evidence="3">The sequence shown here is derived from an EMBL/GenBank/DDBJ whole genome shotgun (WGS) entry which is preliminary data.</text>
</comment>
<feature type="region of interest" description="Disordered" evidence="1">
    <location>
        <begin position="214"/>
        <end position="238"/>
    </location>
</feature>
<dbReference type="RefSeq" id="WP_215194295.1">
    <property type="nucleotide sequence ID" value="NZ_JAHHDY010000026.1"/>
</dbReference>
<evidence type="ECO:0000313" key="4">
    <source>
        <dbReference type="Proteomes" id="UP000763802"/>
    </source>
</evidence>
<keyword evidence="4" id="KW-1185">Reference proteome</keyword>
<protein>
    <recommendedName>
        <fullName evidence="2">NrS-1 polymerase-like helicase domain-containing protein</fullName>
    </recommendedName>
</protein>
<evidence type="ECO:0000313" key="3">
    <source>
        <dbReference type="EMBL" id="MBT3143474.1"/>
    </source>
</evidence>
<evidence type="ECO:0000259" key="2">
    <source>
        <dbReference type="Pfam" id="PF19263"/>
    </source>
</evidence>
<reference evidence="3 4" key="1">
    <citation type="submission" date="2021-05" db="EMBL/GenBank/DDBJ databases">
        <title>Draft genomes of marine bacteria isolated from model chitin particles.</title>
        <authorList>
            <person name="Datta M.S."/>
            <person name="Schwartzman J.A."/>
            <person name="Cordero O."/>
        </authorList>
    </citation>
    <scope>NUCLEOTIDE SEQUENCE [LARGE SCALE GENOMIC DNA]</scope>
    <source>
        <strain evidence="3 4">4E07</strain>
    </source>
</reference>
<feature type="domain" description="NrS-1 polymerase-like helicase" evidence="2">
    <location>
        <begin position="452"/>
        <end position="561"/>
    </location>
</feature>
<sequence length="783" mass="88312">MDQEFKNLFEGNQERFLTYDPKTLKPRDDGKMVPDYRTINRGVSGQDWMRHIQGEKSLGLSPLNDGMVKWGAIDVDIYPILENDDDVEALMKAWRDPCLVSRSKSGGVHIIAFADDWVPADRMRAYLMAKRDEVLDSDVIEHAGEVFPKQSEGSGSQMNLPAFGDERQVIAWRSATVIAYVTDDHPVQWDQVEVDCKVSEGTMADALLAALTPKSKARKKRTTERKKSAGGFKHPEQSEGRRDYLFKCAASARSRGAGKEQLEEIIVMVNDSFADPDHEYGAKGPFTDNRRLDHVIQEVMKFEQGTPTDLSYDVVERMNQEWAMMMVDGRVEFLHQPSGVCYPLRDFTLRTKPMTCMANGKTAQMSDLWLRDPDRLEYDGIVIESPEYDGPGWNVFQGWRVEPKAGDASLWVDYVERILCSGDKALAHWVMSFVADGVQRPWSLHPGTALALRGAQGGGKSFLGAMLARILRDEQVQEVADSDRLFERFNRGMFGSTFVLAEESVFAGSPKQANTLKAFISSPRWTYEQKFLAGFMGKNVHRMIATTNDQQAVHIDDDDRRWTVIEVANMFDNPDSSEARDYWRKYYELDPCVVLRYLLEYEVDCELIGRPIITEAKQADKIMSDPVLEVLHEIAESGIAFDDLDGNGRLATSTLHREARQRGASPYDKPRVLGERAKKILGWKGTCRNAMHIKDYQRTVDGDGVPTMHPILENGGHARGIDLKSLSDFRAAVSRRTGVDYGNGGGWGRFKTPSVDFRVGDPADVEKVYSERQKAIHGEDTPF</sequence>
<accession>A0ABS5WXW5</accession>
<dbReference type="SUPFAM" id="SSF52540">
    <property type="entry name" value="P-loop containing nucleoside triphosphate hydrolases"/>
    <property type="match status" value="1"/>
</dbReference>
<gene>
    <name evidence="3" type="ORF">KL867_20660</name>
</gene>